<name>A0ABQ7DSQ4_BRACR</name>
<reference evidence="1 2" key="1">
    <citation type="journal article" date="2020" name="BMC Genomics">
        <title>Intraspecific diversification of the crop wild relative Brassica cretica Lam. using demographic model selection.</title>
        <authorList>
            <person name="Kioukis A."/>
            <person name="Michalopoulou V.A."/>
            <person name="Briers L."/>
            <person name="Pirintsos S."/>
            <person name="Studholme D.J."/>
            <person name="Pavlidis P."/>
            <person name="Sarris P.F."/>
        </authorList>
    </citation>
    <scope>NUCLEOTIDE SEQUENCE [LARGE SCALE GENOMIC DNA]</scope>
    <source>
        <strain evidence="2">cv. PFS-1207/04</strain>
    </source>
</reference>
<accession>A0ABQ7DSQ4</accession>
<evidence type="ECO:0000313" key="1">
    <source>
        <dbReference type="EMBL" id="KAF3580265.1"/>
    </source>
</evidence>
<dbReference type="EMBL" id="QGKV02000649">
    <property type="protein sequence ID" value="KAF3580265.1"/>
    <property type="molecule type" value="Genomic_DNA"/>
</dbReference>
<protein>
    <submittedName>
        <fullName evidence="1">Uncharacterized protein</fullName>
    </submittedName>
</protein>
<dbReference type="Proteomes" id="UP000266723">
    <property type="component" value="Unassembled WGS sequence"/>
</dbReference>
<proteinExistence type="predicted"/>
<organism evidence="1 2">
    <name type="scientific">Brassica cretica</name>
    <name type="common">Mustard</name>
    <dbReference type="NCBI Taxonomy" id="69181"/>
    <lineage>
        <taxon>Eukaryota</taxon>
        <taxon>Viridiplantae</taxon>
        <taxon>Streptophyta</taxon>
        <taxon>Embryophyta</taxon>
        <taxon>Tracheophyta</taxon>
        <taxon>Spermatophyta</taxon>
        <taxon>Magnoliopsida</taxon>
        <taxon>eudicotyledons</taxon>
        <taxon>Gunneridae</taxon>
        <taxon>Pentapetalae</taxon>
        <taxon>rosids</taxon>
        <taxon>malvids</taxon>
        <taxon>Brassicales</taxon>
        <taxon>Brassicaceae</taxon>
        <taxon>Brassiceae</taxon>
        <taxon>Brassica</taxon>
    </lineage>
</organism>
<evidence type="ECO:0000313" key="2">
    <source>
        <dbReference type="Proteomes" id="UP000266723"/>
    </source>
</evidence>
<sequence>MDMYSSASREALNTKGRLEIYMSAEIVDDEFEEVRSAEAAVLAVLKMEKAKCRATMESSVKAQIMAELEGSKQK</sequence>
<keyword evidence="2" id="KW-1185">Reference proteome</keyword>
<comment type="caution">
    <text evidence="1">The sequence shown here is derived from an EMBL/GenBank/DDBJ whole genome shotgun (WGS) entry which is preliminary data.</text>
</comment>
<gene>
    <name evidence="1" type="ORF">DY000_02032771</name>
</gene>